<comment type="caution">
    <text evidence="1">The sequence shown here is derived from an EMBL/GenBank/DDBJ whole genome shotgun (WGS) entry which is preliminary data.</text>
</comment>
<accession>A0ABP7TK17</accession>
<dbReference type="Gene3D" id="3.30.1460.10">
    <property type="match status" value="1"/>
</dbReference>
<gene>
    <name evidence="1" type="ORF">GCM10022212_26760</name>
</gene>
<proteinExistence type="predicted"/>
<protein>
    <submittedName>
        <fullName evidence="1">Uncharacterized protein</fullName>
    </submittedName>
</protein>
<dbReference type="Proteomes" id="UP001501353">
    <property type="component" value="Unassembled WGS sequence"/>
</dbReference>
<evidence type="ECO:0000313" key="1">
    <source>
        <dbReference type="EMBL" id="GAA4027306.1"/>
    </source>
</evidence>
<organism evidence="1 2">
    <name type="scientific">Actimicrobium antarcticum</name>
    <dbReference type="NCBI Taxonomy" id="1051899"/>
    <lineage>
        <taxon>Bacteria</taxon>
        <taxon>Pseudomonadati</taxon>
        <taxon>Pseudomonadota</taxon>
        <taxon>Betaproteobacteria</taxon>
        <taxon>Burkholderiales</taxon>
        <taxon>Oxalobacteraceae</taxon>
        <taxon>Actimicrobium</taxon>
    </lineage>
</organism>
<name>A0ABP7TK17_9BURK</name>
<keyword evidence="2" id="KW-1185">Reference proteome</keyword>
<reference evidence="2" key="1">
    <citation type="journal article" date="2019" name="Int. J. Syst. Evol. Microbiol.">
        <title>The Global Catalogue of Microorganisms (GCM) 10K type strain sequencing project: providing services to taxonomists for standard genome sequencing and annotation.</title>
        <authorList>
            <consortium name="The Broad Institute Genomics Platform"/>
            <consortium name="The Broad Institute Genome Sequencing Center for Infectious Disease"/>
            <person name="Wu L."/>
            <person name="Ma J."/>
        </authorList>
    </citation>
    <scope>NUCLEOTIDE SEQUENCE [LARGE SCALE GENOMIC DNA]</scope>
    <source>
        <strain evidence="2">JCM 16673</strain>
    </source>
</reference>
<sequence length="154" mass="16582">MIRSHPSLPSRPIDLLLRQLGLDHLPGAEQPGTNCTLKVGAIHIELIESDQHGLTLQCFPGVLAEPTIAALSILLAENHARGDLPLISVSLVAEAPSNVQVWSRLSTKHSSTEVLVNWFVCFNELVQALHCWLDEGAPAFSAMSDGDTPAALLH</sequence>
<dbReference type="EMBL" id="BAAAZE010000010">
    <property type="protein sequence ID" value="GAA4027306.1"/>
    <property type="molecule type" value="Genomic_DNA"/>
</dbReference>
<evidence type="ECO:0000313" key="2">
    <source>
        <dbReference type="Proteomes" id="UP001501353"/>
    </source>
</evidence>